<dbReference type="GO" id="GO:0008270">
    <property type="term" value="F:zinc ion binding"/>
    <property type="evidence" value="ECO:0007669"/>
    <property type="project" value="UniProtKB-UniRule"/>
</dbReference>
<keyword evidence="3 8" id="KW-0479">Metal-binding</keyword>
<feature type="binding site" evidence="8">
    <location>
        <position position="120"/>
    </location>
    <ligand>
        <name>Zn(2+)</name>
        <dbReference type="ChEBI" id="CHEBI:29105"/>
        <note>catalytic</note>
    </ligand>
</feature>
<comment type="subcellular location">
    <subcellularLocation>
        <location evidence="8">Cytoplasm</location>
    </subcellularLocation>
</comment>
<keyword evidence="7" id="KW-0411">Iron-sulfur</keyword>
<feature type="binding site" evidence="8">
    <location>
        <position position="130"/>
    </location>
    <ligand>
        <name>Zn(2+)</name>
        <dbReference type="ChEBI" id="CHEBI:29105"/>
        <note>catalytic</note>
    </ligand>
</feature>
<sequence>MTVARVSRVALSIEAAPSCLDPRFPLTRRELLELVAILLAALDLSGAGLSLTVVDDAAQAELNAEFLGCLGPTNILSFPEDDPARPRDLGALFLSAETLVREAFLYGQGPREHTARLLAHGILHLAGHDHGPEMDELTERAVARACLA</sequence>
<comment type="similarity">
    <text evidence="1 8">Belongs to the endoribonuclease YbeY family.</text>
</comment>
<dbReference type="EC" id="3.1.-.-" evidence="8"/>
<evidence type="ECO:0000313" key="9">
    <source>
        <dbReference type="EMBL" id="SNR62191.1"/>
    </source>
</evidence>
<keyword evidence="10" id="KW-1185">Reference proteome</keyword>
<dbReference type="InterPro" id="IPR020549">
    <property type="entry name" value="YbeY_CS"/>
</dbReference>
<keyword evidence="5 8" id="KW-0378">Hydrolase</keyword>
<comment type="function">
    <text evidence="8">Single strand-specific metallo-endoribonuclease involved in late-stage 70S ribosome quality control and in maturation of the 3' terminus of the 16S rRNA.</text>
</comment>
<dbReference type="PROSITE" id="PS51318">
    <property type="entry name" value="TAT"/>
    <property type="match status" value="1"/>
</dbReference>
<dbReference type="InterPro" id="IPR006311">
    <property type="entry name" value="TAT_signal"/>
</dbReference>
<dbReference type="InterPro" id="IPR023091">
    <property type="entry name" value="MetalPrtase_cat_dom_sf_prd"/>
</dbReference>
<dbReference type="GO" id="GO:0051536">
    <property type="term" value="F:iron-sulfur cluster binding"/>
    <property type="evidence" value="ECO:0007669"/>
    <property type="project" value="UniProtKB-KW"/>
</dbReference>
<evidence type="ECO:0000256" key="8">
    <source>
        <dbReference type="HAMAP-Rule" id="MF_00009"/>
    </source>
</evidence>
<protein>
    <recommendedName>
        <fullName evidence="8">Endoribonuclease YbeY</fullName>
        <ecNumber evidence="8">3.1.-.-</ecNumber>
    </recommendedName>
</protein>
<evidence type="ECO:0000256" key="2">
    <source>
        <dbReference type="ARBA" id="ARBA00022722"/>
    </source>
</evidence>
<keyword evidence="8" id="KW-0963">Cytoplasm</keyword>
<dbReference type="Pfam" id="PF02130">
    <property type="entry name" value="YbeY"/>
    <property type="match status" value="1"/>
</dbReference>
<comment type="cofactor">
    <cofactor evidence="8">
        <name>Zn(2+)</name>
        <dbReference type="ChEBI" id="CHEBI:29105"/>
    </cofactor>
    <text evidence="8">Binds 1 zinc ion.</text>
</comment>
<dbReference type="NCBIfam" id="TIGR00043">
    <property type="entry name" value="rRNA maturation RNase YbeY"/>
    <property type="match status" value="1"/>
</dbReference>
<dbReference type="Proteomes" id="UP000198324">
    <property type="component" value="Unassembled WGS sequence"/>
</dbReference>
<evidence type="ECO:0000256" key="5">
    <source>
        <dbReference type="ARBA" id="ARBA00022801"/>
    </source>
</evidence>
<feature type="binding site" evidence="8">
    <location>
        <position position="124"/>
    </location>
    <ligand>
        <name>Zn(2+)</name>
        <dbReference type="ChEBI" id="CHEBI:29105"/>
        <note>catalytic</note>
    </ligand>
</feature>
<evidence type="ECO:0000256" key="7">
    <source>
        <dbReference type="ARBA" id="ARBA00023014"/>
    </source>
</evidence>
<evidence type="ECO:0000256" key="1">
    <source>
        <dbReference type="ARBA" id="ARBA00010875"/>
    </source>
</evidence>
<dbReference type="GO" id="GO:0006364">
    <property type="term" value="P:rRNA processing"/>
    <property type="evidence" value="ECO:0007669"/>
    <property type="project" value="UniProtKB-UniRule"/>
</dbReference>
<evidence type="ECO:0000313" key="10">
    <source>
        <dbReference type="Proteomes" id="UP000198324"/>
    </source>
</evidence>
<name>A0A238XUJ0_9BACT</name>
<keyword evidence="6 8" id="KW-0862">Zinc</keyword>
<dbReference type="SUPFAM" id="SSF55486">
    <property type="entry name" value="Metalloproteases ('zincins'), catalytic domain"/>
    <property type="match status" value="1"/>
</dbReference>
<dbReference type="RefSeq" id="WP_089271227.1">
    <property type="nucleotide sequence ID" value="NZ_FZOC01000001.1"/>
</dbReference>
<organism evidence="9 10">
    <name type="scientific">Humidesulfovibrio mexicanus</name>
    <dbReference type="NCBI Taxonomy" id="147047"/>
    <lineage>
        <taxon>Bacteria</taxon>
        <taxon>Pseudomonadati</taxon>
        <taxon>Thermodesulfobacteriota</taxon>
        <taxon>Desulfovibrionia</taxon>
        <taxon>Desulfovibrionales</taxon>
        <taxon>Desulfovibrionaceae</taxon>
        <taxon>Humidesulfovibrio</taxon>
    </lineage>
</organism>
<dbReference type="InterPro" id="IPR002036">
    <property type="entry name" value="YbeY"/>
</dbReference>
<dbReference type="PROSITE" id="PS01306">
    <property type="entry name" value="UPF0054"/>
    <property type="match status" value="1"/>
</dbReference>
<keyword evidence="2 8" id="KW-0540">Nuclease</keyword>
<keyword evidence="8" id="KW-0690">Ribosome biogenesis</keyword>
<dbReference type="Gene3D" id="3.40.390.30">
    <property type="entry name" value="Metalloproteases ('zincins'), catalytic domain"/>
    <property type="match status" value="1"/>
</dbReference>
<proteinExistence type="inferred from homology"/>
<dbReference type="GO" id="GO:0005737">
    <property type="term" value="C:cytoplasm"/>
    <property type="evidence" value="ECO:0007669"/>
    <property type="project" value="UniProtKB-SubCell"/>
</dbReference>
<evidence type="ECO:0000256" key="6">
    <source>
        <dbReference type="ARBA" id="ARBA00022833"/>
    </source>
</evidence>
<evidence type="ECO:0000256" key="3">
    <source>
        <dbReference type="ARBA" id="ARBA00022723"/>
    </source>
</evidence>
<keyword evidence="4 8" id="KW-0255">Endonuclease</keyword>
<keyword evidence="8" id="KW-0698">rRNA processing</keyword>
<dbReference type="AlphaFoldDB" id="A0A238XUJ0"/>
<accession>A0A238XUJ0</accession>
<evidence type="ECO:0000256" key="4">
    <source>
        <dbReference type="ARBA" id="ARBA00022759"/>
    </source>
</evidence>
<dbReference type="GO" id="GO:0004222">
    <property type="term" value="F:metalloendopeptidase activity"/>
    <property type="evidence" value="ECO:0007669"/>
    <property type="project" value="InterPro"/>
</dbReference>
<dbReference type="EMBL" id="FZOC01000001">
    <property type="protein sequence ID" value="SNR62191.1"/>
    <property type="molecule type" value="Genomic_DNA"/>
</dbReference>
<dbReference type="HAMAP" id="MF_00009">
    <property type="entry name" value="Endoribonucl_YbeY"/>
    <property type="match status" value="1"/>
</dbReference>
<gene>
    <name evidence="8" type="primary">ybeY</name>
    <name evidence="9" type="ORF">SAMN04488503_0425</name>
</gene>
<dbReference type="GO" id="GO:0004521">
    <property type="term" value="F:RNA endonuclease activity"/>
    <property type="evidence" value="ECO:0007669"/>
    <property type="project" value="UniProtKB-UniRule"/>
</dbReference>
<dbReference type="OrthoDB" id="9807740at2"/>
<keyword evidence="7" id="KW-0408">Iron</keyword>
<reference evidence="9 10" key="1">
    <citation type="submission" date="2017-06" db="EMBL/GenBank/DDBJ databases">
        <authorList>
            <person name="Kim H.J."/>
            <person name="Triplett B.A."/>
        </authorList>
    </citation>
    <scope>NUCLEOTIDE SEQUENCE [LARGE SCALE GENOMIC DNA]</scope>
    <source>
        <strain evidence="9 10">DSM 13116</strain>
    </source>
</reference>